<organism evidence="1">
    <name type="scientific">freshwater metagenome</name>
    <dbReference type="NCBI Taxonomy" id="449393"/>
    <lineage>
        <taxon>unclassified sequences</taxon>
        <taxon>metagenomes</taxon>
        <taxon>ecological metagenomes</taxon>
    </lineage>
</organism>
<dbReference type="EMBL" id="CAEZUH010000095">
    <property type="protein sequence ID" value="CAB4598641.1"/>
    <property type="molecule type" value="Genomic_DNA"/>
</dbReference>
<proteinExistence type="predicted"/>
<name>A0A6J6GBT5_9ZZZZ</name>
<protein>
    <submittedName>
        <fullName evidence="1">Unannotated protein</fullName>
    </submittedName>
</protein>
<accession>A0A6J6GBT5</accession>
<sequence>MTYLNVSRSFAYRSIAACSRRGSNDAIRAFTVTTTNEIQNITCAITTVQNPGLIRRFKNMASKDAPSTTSGVAIGRKIKRLVVFLPLNLCRPSANAIIVPKIVASTVEITPIWSELTTDSHTCGAPHGFFQLSKVKPCHTRLLLPASLNEKANV</sequence>
<reference evidence="1" key="1">
    <citation type="submission" date="2020-05" db="EMBL/GenBank/DDBJ databases">
        <authorList>
            <person name="Chiriac C."/>
            <person name="Salcher M."/>
            <person name="Ghai R."/>
            <person name="Kavagutti S V."/>
        </authorList>
    </citation>
    <scope>NUCLEOTIDE SEQUENCE</scope>
</reference>
<evidence type="ECO:0000313" key="1">
    <source>
        <dbReference type="EMBL" id="CAB4598641.1"/>
    </source>
</evidence>
<gene>
    <name evidence="1" type="ORF">UFOPK1798_00865</name>
</gene>
<dbReference type="AlphaFoldDB" id="A0A6J6GBT5"/>